<organism evidence="1 2">
    <name type="scientific">Vaccinium darrowii</name>
    <dbReference type="NCBI Taxonomy" id="229202"/>
    <lineage>
        <taxon>Eukaryota</taxon>
        <taxon>Viridiplantae</taxon>
        <taxon>Streptophyta</taxon>
        <taxon>Embryophyta</taxon>
        <taxon>Tracheophyta</taxon>
        <taxon>Spermatophyta</taxon>
        <taxon>Magnoliopsida</taxon>
        <taxon>eudicotyledons</taxon>
        <taxon>Gunneridae</taxon>
        <taxon>Pentapetalae</taxon>
        <taxon>asterids</taxon>
        <taxon>Ericales</taxon>
        <taxon>Ericaceae</taxon>
        <taxon>Vaccinioideae</taxon>
        <taxon>Vaccinieae</taxon>
        <taxon>Vaccinium</taxon>
    </lineage>
</organism>
<keyword evidence="2" id="KW-1185">Reference proteome</keyword>
<evidence type="ECO:0000313" key="1">
    <source>
        <dbReference type="EMBL" id="KAH7834037.1"/>
    </source>
</evidence>
<proteinExistence type="predicted"/>
<sequence>MEETLSDIDSALRKCSKTENLTDSSGQECMSRDARVKEKFLQQKVYGELYILATDEGYLNEADVVWEKLTDVLSFPCSLLLLKMIIS</sequence>
<comment type="caution">
    <text evidence="1">The sequence shown here is derived from an EMBL/GenBank/DDBJ whole genome shotgun (WGS) entry which is preliminary data.</text>
</comment>
<reference evidence="1 2" key="1">
    <citation type="journal article" date="2021" name="Hortic Res">
        <title>High-quality reference genome and annotation aids understanding of berry development for evergreen blueberry (Vaccinium darrowii).</title>
        <authorList>
            <person name="Yu J."/>
            <person name="Hulse-Kemp A.M."/>
            <person name="Babiker E."/>
            <person name="Staton M."/>
        </authorList>
    </citation>
    <scope>NUCLEOTIDE SEQUENCE [LARGE SCALE GENOMIC DNA]</scope>
    <source>
        <strain evidence="2">cv. NJ 8807/NJ 8810</strain>
        <tissue evidence="1">Young leaf</tissue>
    </source>
</reference>
<dbReference type="EMBL" id="CM037152">
    <property type="protein sequence ID" value="KAH7834037.1"/>
    <property type="molecule type" value="Genomic_DNA"/>
</dbReference>
<accession>A0ACB7X040</accession>
<gene>
    <name evidence="1" type="ORF">Vadar_012128</name>
</gene>
<protein>
    <submittedName>
        <fullName evidence="1">Uncharacterized protein</fullName>
    </submittedName>
</protein>
<dbReference type="Proteomes" id="UP000828048">
    <property type="component" value="Chromosome 2"/>
</dbReference>
<evidence type="ECO:0000313" key="2">
    <source>
        <dbReference type="Proteomes" id="UP000828048"/>
    </source>
</evidence>
<name>A0ACB7X040_9ERIC</name>